<dbReference type="RefSeq" id="WP_183569384.1">
    <property type="nucleotide sequence ID" value="NZ_CBCSLB010000020.1"/>
</dbReference>
<reference evidence="5 6" key="1">
    <citation type="submission" date="2020-08" db="EMBL/GenBank/DDBJ databases">
        <title>Genomic Encyclopedia of Type Strains, Phase III (KMG-III): the genomes of soil and plant-associated and newly described type strains.</title>
        <authorList>
            <person name="Whitman W."/>
        </authorList>
    </citation>
    <scope>NUCLEOTIDE SEQUENCE [LARGE SCALE GENOMIC DNA]</scope>
    <source>
        <strain evidence="5 6">CECT 8234</strain>
    </source>
</reference>
<protein>
    <submittedName>
        <fullName evidence="5">L-ascorbate metabolism protein UlaG (Beta-lactamase superfamily)</fullName>
    </submittedName>
</protein>
<proteinExistence type="predicted"/>
<gene>
    <name evidence="5" type="ORF">FHS16_005157</name>
</gene>
<name>A0A7W5GCP2_9BACL</name>
<sequence length="284" mass="32305">MMNVVKIYNSGAALVKQIMETELPEHALSLWALGQEGFLVKWKETTILFDPYLTNWVYELSGPPWSRAFESPLQPADCLGVDFVVCSHHHEDHMDKQTLQVIAESEKTRFIVPKAHLPLLKEWGLQDEQLIGISHGQTLELAEGVRLEAFAAKHEQFEQDEAGEHKFLGFAAQLGSLTLYHAGDTVGFPELVEWLRSKQVHIALLPINGRDFVRGGQGIVGNCNYREAVEIAVQINADMLVPMHYGLFPHNDENPAYFVDYIQRNYPAKKFHMFAPGERFIYMK</sequence>
<dbReference type="InterPro" id="IPR036866">
    <property type="entry name" value="RibonucZ/Hydroxyglut_hydro"/>
</dbReference>
<evidence type="ECO:0000313" key="6">
    <source>
        <dbReference type="Proteomes" id="UP000518605"/>
    </source>
</evidence>
<comment type="catalytic activity">
    <reaction evidence="1">
        <text>3',5'-cyclic CMP + H2O = CMP + H(+)</text>
        <dbReference type="Rhea" id="RHEA:72675"/>
        <dbReference type="ChEBI" id="CHEBI:15377"/>
        <dbReference type="ChEBI" id="CHEBI:15378"/>
        <dbReference type="ChEBI" id="CHEBI:58003"/>
        <dbReference type="ChEBI" id="CHEBI:60377"/>
    </reaction>
    <physiologicalReaction direction="left-to-right" evidence="1">
        <dbReference type="Rhea" id="RHEA:72676"/>
    </physiologicalReaction>
</comment>
<dbReference type="EMBL" id="JACHXW010000021">
    <property type="protein sequence ID" value="MBB3155050.1"/>
    <property type="molecule type" value="Genomic_DNA"/>
</dbReference>
<dbReference type="Proteomes" id="UP000518605">
    <property type="component" value="Unassembled WGS sequence"/>
</dbReference>
<comment type="catalytic activity">
    <reaction evidence="3">
        <text>3',5'-cyclic UMP + H2O = UMP + H(+)</text>
        <dbReference type="Rhea" id="RHEA:70575"/>
        <dbReference type="ChEBI" id="CHEBI:15377"/>
        <dbReference type="ChEBI" id="CHEBI:15378"/>
        <dbReference type="ChEBI" id="CHEBI:57865"/>
        <dbReference type="ChEBI" id="CHEBI:184387"/>
    </reaction>
    <physiologicalReaction direction="left-to-right" evidence="3">
        <dbReference type="Rhea" id="RHEA:70576"/>
    </physiologicalReaction>
</comment>
<dbReference type="InterPro" id="IPR001279">
    <property type="entry name" value="Metallo-B-lactamas"/>
</dbReference>
<comment type="function">
    <text evidence="2">Counteracts the endogenous Pycsar antiviral defense system. Phosphodiesterase that enables metal-dependent hydrolysis of host cyclic nucleotide Pycsar defense signals such as cCMP and cUMP.</text>
</comment>
<evidence type="ECO:0000256" key="3">
    <source>
        <dbReference type="ARBA" id="ARBA00048505"/>
    </source>
</evidence>
<accession>A0A7W5GCP2</accession>
<evidence type="ECO:0000256" key="1">
    <source>
        <dbReference type="ARBA" id="ARBA00034221"/>
    </source>
</evidence>
<dbReference type="SUPFAM" id="SSF56281">
    <property type="entry name" value="Metallo-hydrolase/oxidoreductase"/>
    <property type="match status" value="1"/>
</dbReference>
<dbReference type="Pfam" id="PF12706">
    <property type="entry name" value="Lactamase_B_2"/>
    <property type="match status" value="1"/>
</dbReference>
<evidence type="ECO:0000256" key="2">
    <source>
        <dbReference type="ARBA" id="ARBA00034301"/>
    </source>
</evidence>
<feature type="domain" description="Metallo-beta-lactamase" evidence="4">
    <location>
        <begin position="45"/>
        <end position="245"/>
    </location>
</feature>
<dbReference type="Gene3D" id="3.60.15.10">
    <property type="entry name" value="Ribonuclease Z/Hydroxyacylglutathione hydrolase-like"/>
    <property type="match status" value="1"/>
</dbReference>
<comment type="caution">
    <text evidence="5">The sequence shown here is derived from an EMBL/GenBank/DDBJ whole genome shotgun (WGS) entry which is preliminary data.</text>
</comment>
<dbReference type="InterPro" id="IPR050114">
    <property type="entry name" value="UPF0173_UPF0282_UlaG_hydrolase"/>
</dbReference>
<organism evidence="5 6">
    <name type="scientific">Paenibacillus endophyticus</name>
    <dbReference type="NCBI Taxonomy" id="1294268"/>
    <lineage>
        <taxon>Bacteria</taxon>
        <taxon>Bacillati</taxon>
        <taxon>Bacillota</taxon>
        <taxon>Bacilli</taxon>
        <taxon>Bacillales</taxon>
        <taxon>Paenibacillaceae</taxon>
        <taxon>Paenibacillus</taxon>
    </lineage>
</organism>
<dbReference type="PANTHER" id="PTHR43546">
    <property type="entry name" value="UPF0173 METAL-DEPENDENT HYDROLASE MJ1163-RELATED"/>
    <property type="match status" value="1"/>
</dbReference>
<dbReference type="AlphaFoldDB" id="A0A7W5GCP2"/>
<evidence type="ECO:0000313" key="5">
    <source>
        <dbReference type="EMBL" id="MBB3155050.1"/>
    </source>
</evidence>
<keyword evidence="6" id="KW-1185">Reference proteome</keyword>
<evidence type="ECO:0000259" key="4">
    <source>
        <dbReference type="Pfam" id="PF12706"/>
    </source>
</evidence>